<evidence type="ECO:0000259" key="3">
    <source>
        <dbReference type="Pfam" id="PF03358"/>
    </source>
</evidence>
<keyword evidence="5" id="KW-1185">Reference proteome</keyword>
<feature type="domain" description="NADPH-dependent FMN reductase-like" evidence="3">
    <location>
        <begin position="1"/>
        <end position="131"/>
    </location>
</feature>
<dbReference type="Pfam" id="PF03358">
    <property type="entry name" value="FMN_red"/>
    <property type="match status" value="1"/>
</dbReference>
<evidence type="ECO:0000256" key="2">
    <source>
        <dbReference type="ARBA" id="ARBA00022643"/>
    </source>
</evidence>
<comment type="caution">
    <text evidence="4">The sequence shown here is derived from an EMBL/GenBank/DDBJ whole genome shotgun (WGS) entry which is preliminary data.</text>
</comment>
<keyword evidence="1" id="KW-0285">Flavoprotein</keyword>
<gene>
    <name evidence="4" type="ORF">H9626_00770</name>
</gene>
<sequence>MNILILNGSPRRNGNIARMLKAMREEAESRGMKVTSVCVADLRIMPCTGCMVCRKKLACVLPDDDAQRMLELIQGCDAWVIGAPCYWGNMPGQLKVMFDRIVYGMMGESPRGIPIPLHKGKRAILVSTCTTPFPFNILFNQTRGVIKALKEILKWSGFKVISTIEVGGTKQHAVSDKALKRCRKVIRKL</sequence>
<evidence type="ECO:0000313" key="5">
    <source>
        <dbReference type="Proteomes" id="UP000616346"/>
    </source>
</evidence>
<proteinExistence type="predicted"/>
<organism evidence="4 5">
    <name type="scientific">Phocaeicola faecium</name>
    <dbReference type="NCBI Taxonomy" id="2762213"/>
    <lineage>
        <taxon>Bacteria</taxon>
        <taxon>Pseudomonadati</taxon>
        <taxon>Bacteroidota</taxon>
        <taxon>Bacteroidia</taxon>
        <taxon>Bacteroidales</taxon>
        <taxon>Bacteroidaceae</taxon>
        <taxon>Phocaeicola</taxon>
    </lineage>
</organism>
<dbReference type="PANTHER" id="PTHR43278:SF4">
    <property type="entry name" value="NAD(P)H-DEPENDENT FMN-CONTAINING OXIDOREDUCTASE YWQN-RELATED"/>
    <property type="match status" value="1"/>
</dbReference>
<accession>A0ABR8V7Z3</accession>
<dbReference type="Proteomes" id="UP000616346">
    <property type="component" value="Unassembled WGS sequence"/>
</dbReference>
<dbReference type="EMBL" id="JACSPQ010000001">
    <property type="protein sequence ID" value="MBD8000761.1"/>
    <property type="molecule type" value="Genomic_DNA"/>
</dbReference>
<protein>
    <submittedName>
        <fullName evidence="4">Flavodoxin family protein</fullName>
    </submittedName>
</protein>
<dbReference type="InterPro" id="IPR051796">
    <property type="entry name" value="ISF_SsuE-like"/>
</dbReference>
<keyword evidence="2" id="KW-0288">FMN</keyword>
<evidence type="ECO:0000256" key="1">
    <source>
        <dbReference type="ARBA" id="ARBA00022630"/>
    </source>
</evidence>
<dbReference type="InterPro" id="IPR029039">
    <property type="entry name" value="Flavoprotein-like_sf"/>
</dbReference>
<dbReference type="PANTHER" id="PTHR43278">
    <property type="entry name" value="NAD(P)H-DEPENDENT FMN-CONTAINING OXIDOREDUCTASE YWQN-RELATED"/>
    <property type="match status" value="1"/>
</dbReference>
<dbReference type="SUPFAM" id="SSF52218">
    <property type="entry name" value="Flavoproteins"/>
    <property type="match status" value="1"/>
</dbReference>
<dbReference type="InterPro" id="IPR005025">
    <property type="entry name" value="FMN_Rdtase-like_dom"/>
</dbReference>
<reference evidence="4 5" key="1">
    <citation type="submission" date="2020-08" db="EMBL/GenBank/DDBJ databases">
        <title>A Genomic Blueprint of the Chicken Gut Microbiome.</title>
        <authorList>
            <person name="Gilroy R."/>
            <person name="Ravi A."/>
            <person name="Getino M."/>
            <person name="Pursley I."/>
            <person name="Horton D.L."/>
            <person name="Alikhan N.-F."/>
            <person name="Baker D."/>
            <person name="Gharbi K."/>
            <person name="Hall N."/>
            <person name="Watson M."/>
            <person name="Adriaenssens E.M."/>
            <person name="Foster-Nyarko E."/>
            <person name="Jarju S."/>
            <person name="Secka A."/>
            <person name="Antonio M."/>
            <person name="Oren A."/>
            <person name="Chaudhuri R."/>
            <person name="La Ragione R.M."/>
            <person name="Hildebrand F."/>
            <person name="Pallen M.J."/>
        </authorList>
    </citation>
    <scope>NUCLEOTIDE SEQUENCE [LARGE SCALE GENOMIC DNA]</scope>
    <source>
        <strain evidence="4 5">Sa1YUN3</strain>
    </source>
</reference>
<evidence type="ECO:0000313" key="4">
    <source>
        <dbReference type="EMBL" id="MBD8000761.1"/>
    </source>
</evidence>
<dbReference type="Gene3D" id="3.40.50.360">
    <property type="match status" value="1"/>
</dbReference>
<dbReference type="RefSeq" id="WP_191709254.1">
    <property type="nucleotide sequence ID" value="NZ_JACSPQ010000001.1"/>
</dbReference>
<name>A0ABR8V7Z3_9BACT</name>